<dbReference type="PANTHER" id="PTHR34415">
    <property type="entry name" value="INTEGRASE CATALYTIC DOMAIN-CONTAINING PROTEIN"/>
    <property type="match status" value="1"/>
</dbReference>
<feature type="domain" description="DUF7869" evidence="2">
    <location>
        <begin position="449"/>
        <end position="631"/>
    </location>
</feature>
<dbReference type="RefSeq" id="XP_030840487.1">
    <property type="nucleotide sequence ID" value="XM_030984627.1"/>
</dbReference>
<dbReference type="PANTHER" id="PTHR34415:SF1">
    <property type="entry name" value="INTEGRASE CATALYTIC DOMAIN-CONTAINING PROTEIN"/>
    <property type="match status" value="1"/>
</dbReference>
<dbReference type="Pfam" id="PF25273">
    <property type="entry name" value="DUF7869"/>
    <property type="match status" value="1"/>
</dbReference>
<dbReference type="InterPro" id="IPR057191">
    <property type="entry name" value="DUF7869"/>
</dbReference>
<dbReference type="Proteomes" id="UP000007110">
    <property type="component" value="Unassembled WGS sequence"/>
</dbReference>
<dbReference type="OrthoDB" id="5971555at2759"/>
<sequence>MPGFVREQSRGMVTGCTNGDARVARAVNEAMMRGLAAGDQANLTALLTEHFGQDSDEGIPDNDEDMLYDETDDEMDIGEEGEEDMELDEGEDDDFQLVVPNLAGEVLERVGTDDWSSEANDEELLRVENFEKCTCKSRASSCITQFDPTFVLRLRAQMMDGALKTEERKMFIMGRVSATIQCGKTTQCSKRAGQKDRQRARVSYMVEGKRVCRETFMFLHSVGDTQLRNITKSYLQKGVVSPSKASGGIKANKAALTSDDINRVVTFITNFADTQGLVIPGRISGIKSSDPRIRLLPTNQTKASVWRCYETELASKNDQRVAKGLPPHRSAKQTTFLNVWRRYCPFVITSRPKTDLCWQCQKNNSAVYQSANLTEEDKLGRIQTQTEHLAHVAVERNLYRDMVLDSQAAVKEGRDGEEMHYSFDYAQQMHFPTDPDQPGPMYFLCPRKCGLFGVTCDGTNKQVNYLIDEGMTSSKGSNSVISYLHDYFDQFGRGERVLQLHCDNCGGQNKNKFLMWYLAWRTLCGLHDEIGVHFMVSGHTKFSPDRAFGLVKHRYKRTFVSSLQDISDVVEESSVNGHNIPRLVGLEDGTVTVPSYDWQSFLAPFFFPFVGIKKYHHIRFHRDHPGVAFVKVQPSDEEKRIQLLRSPTNQPPRELPEPVSPPGLTRARATYLHRTIREFCTASTRDIVCPAPEQDAETESDGDSSSPEN</sequence>
<proteinExistence type="predicted"/>
<reference evidence="4" key="1">
    <citation type="submission" date="2015-02" db="EMBL/GenBank/DDBJ databases">
        <title>Genome sequencing for Strongylocentrotus purpuratus.</title>
        <authorList>
            <person name="Murali S."/>
            <person name="Liu Y."/>
            <person name="Vee V."/>
            <person name="English A."/>
            <person name="Wang M."/>
            <person name="Skinner E."/>
            <person name="Han Y."/>
            <person name="Muzny D.M."/>
            <person name="Worley K.C."/>
            <person name="Gibbs R.A."/>
        </authorList>
    </citation>
    <scope>NUCLEOTIDE SEQUENCE</scope>
</reference>
<evidence type="ECO:0000256" key="1">
    <source>
        <dbReference type="SAM" id="MobiDB-lite"/>
    </source>
</evidence>
<dbReference type="KEGG" id="spu:105442657"/>
<feature type="region of interest" description="Disordered" evidence="1">
    <location>
        <begin position="644"/>
        <end position="665"/>
    </location>
</feature>
<keyword evidence="4" id="KW-1185">Reference proteome</keyword>
<name>A0A7M7NR71_STRPU</name>
<dbReference type="AlphaFoldDB" id="A0A7M7NR71"/>
<protein>
    <recommendedName>
        <fullName evidence="2">DUF7869 domain-containing protein</fullName>
    </recommendedName>
</protein>
<dbReference type="GeneID" id="105442657"/>
<dbReference type="InParanoid" id="A0A7M7NR71"/>
<evidence type="ECO:0000259" key="2">
    <source>
        <dbReference type="Pfam" id="PF25273"/>
    </source>
</evidence>
<reference evidence="3" key="2">
    <citation type="submission" date="2021-01" db="UniProtKB">
        <authorList>
            <consortium name="EnsemblMetazoa"/>
        </authorList>
    </citation>
    <scope>IDENTIFICATION</scope>
</reference>
<evidence type="ECO:0000313" key="3">
    <source>
        <dbReference type="EnsemblMetazoa" id="XP_030840487"/>
    </source>
</evidence>
<feature type="region of interest" description="Disordered" evidence="1">
    <location>
        <begin position="687"/>
        <end position="709"/>
    </location>
</feature>
<organism evidence="3 4">
    <name type="scientific">Strongylocentrotus purpuratus</name>
    <name type="common">Purple sea urchin</name>
    <dbReference type="NCBI Taxonomy" id="7668"/>
    <lineage>
        <taxon>Eukaryota</taxon>
        <taxon>Metazoa</taxon>
        <taxon>Echinodermata</taxon>
        <taxon>Eleutherozoa</taxon>
        <taxon>Echinozoa</taxon>
        <taxon>Echinoidea</taxon>
        <taxon>Euechinoidea</taxon>
        <taxon>Echinacea</taxon>
        <taxon>Camarodonta</taxon>
        <taxon>Echinidea</taxon>
        <taxon>Strongylocentrotidae</taxon>
        <taxon>Strongylocentrotus</taxon>
    </lineage>
</organism>
<dbReference type="OMA" id="HEEMHKY"/>
<evidence type="ECO:0000313" key="4">
    <source>
        <dbReference type="Proteomes" id="UP000007110"/>
    </source>
</evidence>
<accession>A0A7M7NR71</accession>
<dbReference type="EnsemblMetazoa" id="XM_030984627">
    <property type="protein sequence ID" value="XP_030840487"/>
    <property type="gene ID" value="LOC105442657"/>
</dbReference>